<dbReference type="Pfam" id="PF00144">
    <property type="entry name" value="Beta-lactamase"/>
    <property type="match status" value="1"/>
</dbReference>
<reference evidence="3 5" key="2">
    <citation type="submission" date="2017-02" db="EMBL/GenBank/DDBJ databases">
        <title>Amycolatopsis azurea DSM 43854 draft genome.</title>
        <authorList>
            <person name="Mayilraj S."/>
        </authorList>
    </citation>
    <scope>NUCLEOTIDE SEQUENCE [LARGE SCALE GENOMIC DNA]</scope>
    <source>
        <strain evidence="3 5">DSM 43854</strain>
    </source>
</reference>
<gene>
    <name evidence="3" type="ORF">B0293_22895</name>
    <name evidence="2" type="ORF">C791_6908</name>
</gene>
<evidence type="ECO:0000313" key="5">
    <source>
        <dbReference type="Proteomes" id="UP000188551"/>
    </source>
</evidence>
<evidence type="ECO:0000313" key="4">
    <source>
        <dbReference type="Proteomes" id="UP000014137"/>
    </source>
</evidence>
<keyword evidence="3" id="KW-0378">Hydrolase</keyword>
<protein>
    <submittedName>
        <fullName evidence="3">EstA family serine hydrolase</fullName>
    </submittedName>
    <submittedName>
        <fullName evidence="2">Esterase A</fullName>
    </submittedName>
</protein>
<dbReference type="EMBL" id="ANMG01000007">
    <property type="protein sequence ID" value="EMD28920.1"/>
    <property type="molecule type" value="Genomic_DNA"/>
</dbReference>
<organism evidence="2 4">
    <name type="scientific">Amycolatopsis azurea DSM 43854</name>
    <dbReference type="NCBI Taxonomy" id="1238180"/>
    <lineage>
        <taxon>Bacteria</taxon>
        <taxon>Bacillati</taxon>
        <taxon>Actinomycetota</taxon>
        <taxon>Actinomycetes</taxon>
        <taxon>Pseudonocardiales</taxon>
        <taxon>Pseudonocardiaceae</taxon>
        <taxon>Amycolatopsis</taxon>
    </lineage>
</organism>
<dbReference type="PATRIC" id="fig|1238180.3.peg.1248"/>
<keyword evidence="5" id="KW-1185">Reference proteome</keyword>
<dbReference type="SUPFAM" id="SSF56601">
    <property type="entry name" value="beta-lactamase/transpeptidase-like"/>
    <property type="match status" value="1"/>
</dbReference>
<evidence type="ECO:0000313" key="2">
    <source>
        <dbReference type="EMBL" id="EMD28920.1"/>
    </source>
</evidence>
<dbReference type="EMBL" id="MUXN01000016">
    <property type="protein sequence ID" value="OOC04652.1"/>
    <property type="molecule type" value="Genomic_DNA"/>
</dbReference>
<dbReference type="AlphaFoldDB" id="M2QAE5"/>
<sequence length="383" mass="40429">MTEIHGECATGFEPVRAAFEENFAERDEIGAAFSVTRHGETVVDLWAGWADPDRTTPWRADTLTNVWSTTKGMTAICAHHLADAGLLDLEAPVARYWPEFAAAGKQDIPVRWLLSHRSGVTGIGPERPVTVEELYDWDHITGLLAAQAPLFEPGTVSGYHALSFGFLVGEVIRRAGGLDVRAYFAKHVAGPLDADFRIGLDTDVDLARCSTLVEPVLSAETASALAQAFASAGPPALAALGNPRVQGRDSNDPAWRRAILPALNGHGTARAIATIYGALASGRLLSDAALATAREGQGRAVDVVGGLGTEWALGFYLGGEEHGFGPNPRAFGHDGFGGSSGGADPESGIAFGYTMNRMGSLLRDDPRKMALVNATFAAPALRS</sequence>
<dbReference type="OrthoDB" id="3422781at2"/>
<dbReference type="PANTHER" id="PTHR43319:SF3">
    <property type="entry name" value="BETA-LACTAMASE-RELATED DOMAIN-CONTAINING PROTEIN"/>
    <property type="match status" value="1"/>
</dbReference>
<reference evidence="2 4" key="1">
    <citation type="submission" date="2012-10" db="EMBL/GenBank/DDBJ databases">
        <title>Genome assembly of Amycolatopsis azurea DSM 43854.</title>
        <authorList>
            <person name="Khatri I."/>
            <person name="Kaur I."/>
            <person name="Subramanian S."/>
            <person name="Mayilraj S."/>
        </authorList>
    </citation>
    <scope>NUCLEOTIDE SEQUENCE [LARGE SCALE GENOMIC DNA]</scope>
    <source>
        <strain evidence="2 4">DSM 43854</strain>
    </source>
</reference>
<accession>M2QAE5</accession>
<evidence type="ECO:0000259" key="1">
    <source>
        <dbReference type="Pfam" id="PF00144"/>
    </source>
</evidence>
<feature type="domain" description="Beta-lactamase-related" evidence="1">
    <location>
        <begin position="18"/>
        <end position="372"/>
    </location>
</feature>
<dbReference type="PANTHER" id="PTHR43319">
    <property type="entry name" value="BETA-LACTAMASE-RELATED"/>
    <property type="match status" value="1"/>
</dbReference>
<dbReference type="InterPro" id="IPR052907">
    <property type="entry name" value="Beta-lactamase/esterase"/>
</dbReference>
<evidence type="ECO:0000313" key="3">
    <source>
        <dbReference type="EMBL" id="OOC04652.1"/>
    </source>
</evidence>
<name>M2QAE5_9PSEU</name>
<dbReference type="RefSeq" id="WP_005152168.1">
    <property type="nucleotide sequence ID" value="NZ_ANMG01000007.1"/>
</dbReference>
<dbReference type="Proteomes" id="UP000014137">
    <property type="component" value="Unassembled WGS sequence"/>
</dbReference>
<dbReference type="GO" id="GO:0016787">
    <property type="term" value="F:hydrolase activity"/>
    <property type="evidence" value="ECO:0007669"/>
    <property type="project" value="UniProtKB-KW"/>
</dbReference>
<dbReference type="InterPro" id="IPR001466">
    <property type="entry name" value="Beta-lactam-related"/>
</dbReference>
<proteinExistence type="predicted"/>
<comment type="caution">
    <text evidence="2">The sequence shown here is derived from an EMBL/GenBank/DDBJ whole genome shotgun (WGS) entry which is preliminary data.</text>
</comment>
<dbReference type="Proteomes" id="UP000188551">
    <property type="component" value="Unassembled WGS sequence"/>
</dbReference>
<dbReference type="Gene3D" id="3.40.710.10">
    <property type="entry name" value="DD-peptidase/beta-lactamase superfamily"/>
    <property type="match status" value="1"/>
</dbReference>
<dbReference type="InterPro" id="IPR012338">
    <property type="entry name" value="Beta-lactam/transpept-like"/>
</dbReference>